<keyword evidence="5 7" id="KW-0418">Kinase</keyword>
<keyword evidence="5" id="KW-0963">Cytoplasm</keyword>
<evidence type="ECO:0000313" key="7">
    <source>
        <dbReference type="EMBL" id="MSS17849.1"/>
    </source>
</evidence>
<accession>A0A6L5XBM0</accession>
<comment type="caution">
    <text evidence="7">The sequence shown here is derived from an EMBL/GenBank/DDBJ whole genome shotgun (WGS) entry which is preliminary data.</text>
</comment>
<evidence type="ECO:0000313" key="8">
    <source>
        <dbReference type="Proteomes" id="UP000483362"/>
    </source>
</evidence>
<reference evidence="7 8" key="1">
    <citation type="submission" date="2019-08" db="EMBL/GenBank/DDBJ databases">
        <title>In-depth cultivation of the pig gut microbiome towards novel bacterial diversity and tailored functional studies.</title>
        <authorList>
            <person name="Wylensek D."/>
            <person name="Hitch T.C.A."/>
            <person name="Clavel T."/>
        </authorList>
    </citation>
    <scope>NUCLEOTIDE SEQUENCE [LARGE SCALE GENOMIC DNA]</scope>
    <source>
        <strain evidence="7 8">Oil-RF-744-WCA-WT-10</strain>
    </source>
</reference>
<dbReference type="GO" id="GO:0005737">
    <property type="term" value="C:cytoplasm"/>
    <property type="evidence" value="ECO:0007669"/>
    <property type="project" value="UniProtKB-SubCell"/>
</dbReference>
<dbReference type="PANTHER" id="PTHR10695">
    <property type="entry name" value="DEPHOSPHO-COA KINASE-RELATED"/>
    <property type="match status" value="1"/>
</dbReference>
<dbReference type="InterPro" id="IPR027417">
    <property type="entry name" value="P-loop_NTPase"/>
</dbReference>
<keyword evidence="8" id="KW-1185">Reference proteome</keyword>
<keyword evidence="5 7" id="KW-0808">Transferase</keyword>
<dbReference type="EC" id="2.7.1.24" evidence="5 6"/>
<dbReference type="NCBIfam" id="TIGR00152">
    <property type="entry name" value="dephospho-CoA kinase"/>
    <property type="match status" value="1"/>
</dbReference>
<evidence type="ECO:0000256" key="2">
    <source>
        <dbReference type="ARBA" id="ARBA00022741"/>
    </source>
</evidence>
<dbReference type="Pfam" id="PF01121">
    <property type="entry name" value="CoaE"/>
    <property type="match status" value="1"/>
</dbReference>
<dbReference type="RefSeq" id="WP_154328935.1">
    <property type="nucleotide sequence ID" value="NZ_CP045696.1"/>
</dbReference>
<dbReference type="GO" id="GO:0004140">
    <property type="term" value="F:dephospho-CoA kinase activity"/>
    <property type="evidence" value="ECO:0007669"/>
    <property type="project" value="UniProtKB-UniRule"/>
</dbReference>
<evidence type="ECO:0000256" key="1">
    <source>
        <dbReference type="ARBA" id="ARBA00009018"/>
    </source>
</evidence>
<dbReference type="SUPFAM" id="SSF52540">
    <property type="entry name" value="P-loop containing nucleoside triphosphate hydrolases"/>
    <property type="match status" value="1"/>
</dbReference>
<dbReference type="InterPro" id="IPR001977">
    <property type="entry name" value="Depp_CoAkinase"/>
</dbReference>
<comment type="pathway">
    <text evidence="5">Cofactor biosynthesis; coenzyme A biosynthesis; CoA from (R)-pantothenate: step 5/5.</text>
</comment>
<dbReference type="PANTHER" id="PTHR10695:SF46">
    <property type="entry name" value="BIFUNCTIONAL COENZYME A SYNTHASE-RELATED"/>
    <property type="match status" value="1"/>
</dbReference>
<proteinExistence type="inferred from homology"/>
<evidence type="ECO:0000256" key="4">
    <source>
        <dbReference type="ARBA" id="ARBA00022993"/>
    </source>
</evidence>
<comment type="catalytic activity">
    <reaction evidence="5">
        <text>3'-dephospho-CoA + ATP = ADP + CoA + H(+)</text>
        <dbReference type="Rhea" id="RHEA:18245"/>
        <dbReference type="ChEBI" id="CHEBI:15378"/>
        <dbReference type="ChEBI" id="CHEBI:30616"/>
        <dbReference type="ChEBI" id="CHEBI:57287"/>
        <dbReference type="ChEBI" id="CHEBI:57328"/>
        <dbReference type="ChEBI" id="CHEBI:456216"/>
        <dbReference type="EC" id="2.7.1.24"/>
    </reaction>
</comment>
<dbReference type="HAMAP" id="MF_00376">
    <property type="entry name" value="Dephospho_CoA_kinase"/>
    <property type="match status" value="1"/>
</dbReference>
<dbReference type="PROSITE" id="PS51219">
    <property type="entry name" value="DPCK"/>
    <property type="match status" value="1"/>
</dbReference>
<dbReference type="CDD" id="cd02022">
    <property type="entry name" value="DPCK"/>
    <property type="match status" value="1"/>
</dbReference>
<protein>
    <recommendedName>
        <fullName evidence="5 6">Dephospho-CoA kinase</fullName>
        <ecNumber evidence="5 6">2.7.1.24</ecNumber>
    </recommendedName>
    <alternativeName>
        <fullName evidence="5">Dephosphocoenzyme A kinase</fullName>
    </alternativeName>
</protein>
<name>A0A6L5XBM0_9BACT</name>
<keyword evidence="3 5" id="KW-0067">ATP-binding</keyword>
<dbReference type="GO" id="GO:0005524">
    <property type="term" value="F:ATP binding"/>
    <property type="evidence" value="ECO:0007669"/>
    <property type="project" value="UniProtKB-UniRule"/>
</dbReference>
<gene>
    <name evidence="5" type="primary">coaE</name>
    <name evidence="7" type="ORF">FYJ29_08795</name>
</gene>
<dbReference type="UniPathway" id="UPA00241">
    <property type="reaction ID" value="UER00356"/>
</dbReference>
<feature type="binding site" evidence="5">
    <location>
        <begin position="13"/>
        <end position="18"/>
    </location>
    <ligand>
        <name>ATP</name>
        <dbReference type="ChEBI" id="CHEBI:30616"/>
    </ligand>
</feature>
<keyword evidence="4 5" id="KW-0173">Coenzyme A biosynthesis</keyword>
<comment type="subcellular location">
    <subcellularLocation>
        <location evidence="5">Cytoplasm</location>
    </subcellularLocation>
</comment>
<dbReference type="EMBL" id="VULT01000013">
    <property type="protein sequence ID" value="MSS17849.1"/>
    <property type="molecule type" value="Genomic_DNA"/>
</dbReference>
<evidence type="ECO:0000256" key="3">
    <source>
        <dbReference type="ARBA" id="ARBA00022840"/>
    </source>
</evidence>
<evidence type="ECO:0000256" key="6">
    <source>
        <dbReference type="NCBIfam" id="TIGR00152"/>
    </source>
</evidence>
<sequence length="189" mass="20881">MASRLIAITGGIGSGKSVVSRILKVMGYAVYDTDTQARRLMNQSADVKARLVACFGPEIYHNGLLNAPRLSQIVFGNNEALSCLNGIVHPAVRCDLRQWAGRCQSRYAFVETALLYESRLCDIVDSIWKVTAPLTTRVQRVMARNGLTEAEVLARIEAQAAEDRVNEKTHIIVNDGIEALLPQVMRLLK</sequence>
<organism evidence="7 8">
    <name type="scientific">Sodaliphilus pleomorphus</name>
    <dbReference type="NCBI Taxonomy" id="2606626"/>
    <lineage>
        <taxon>Bacteria</taxon>
        <taxon>Pseudomonadati</taxon>
        <taxon>Bacteroidota</taxon>
        <taxon>Bacteroidia</taxon>
        <taxon>Bacteroidales</taxon>
        <taxon>Muribaculaceae</taxon>
        <taxon>Sodaliphilus</taxon>
    </lineage>
</organism>
<comment type="similarity">
    <text evidence="1 5">Belongs to the CoaE family.</text>
</comment>
<keyword evidence="2 5" id="KW-0547">Nucleotide-binding</keyword>
<dbReference type="Gene3D" id="3.40.50.300">
    <property type="entry name" value="P-loop containing nucleotide triphosphate hydrolases"/>
    <property type="match status" value="1"/>
</dbReference>
<dbReference type="GO" id="GO:0015937">
    <property type="term" value="P:coenzyme A biosynthetic process"/>
    <property type="evidence" value="ECO:0007669"/>
    <property type="project" value="UniProtKB-UniRule"/>
</dbReference>
<comment type="function">
    <text evidence="5">Catalyzes the phosphorylation of the 3'-hydroxyl group of dephosphocoenzyme A to form coenzyme A.</text>
</comment>
<dbReference type="Proteomes" id="UP000483362">
    <property type="component" value="Unassembled WGS sequence"/>
</dbReference>
<dbReference type="AlphaFoldDB" id="A0A6L5XBM0"/>
<evidence type="ECO:0000256" key="5">
    <source>
        <dbReference type="HAMAP-Rule" id="MF_00376"/>
    </source>
</evidence>